<sequence length="252" mass="27925">MSDHVENLESNGAYIPVALGNKPTEAQRVLSAIEAHHAEMAQRLSALANSMAKGASPEAHSLLANDFSSYLRSDILPHAQAEETSVYLRAQKVGLADVVETMLFEHRYLRAKIDEFETLSGSEQAAVALVISEVFSIHAQKENLFILPQVLSSVADDEVSQVLSEIQREFVKSKSTPVISTIDLRPLPPRARHDVVFSKIQSIKSGDAITVLNDHNPKPLFYQIDALWPNSYRCTIARVDDRTFTMEITKLG</sequence>
<dbReference type="EMBL" id="JXYS01000078">
    <property type="protein sequence ID" value="KJF16645.1"/>
    <property type="molecule type" value="Genomic_DNA"/>
</dbReference>
<evidence type="ECO:0000313" key="4">
    <source>
        <dbReference type="Proteomes" id="UP000032360"/>
    </source>
</evidence>
<evidence type="ECO:0000259" key="2">
    <source>
        <dbReference type="Pfam" id="PF10006"/>
    </source>
</evidence>
<dbReference type="Pfam" id="PF10006">
    <property type="entry name" value="DUF2249"/>
    <property type="match status" value="1"/>
</dbReference>
<evidence type="ECO:0000313" key="3">
    <source>
        <dbReference type="EMBL" id="KJF16645.1"/>
    </source>
</evidence>
<proteinExistence type="predicted"/>
<dbReference type="OrthoDB" id="8451629at2"/>
<dbReference type="Gene3D" id="1.20.120.520">
    <property type="entry name" value="nmb1532 protein domain like"/>
    <property type="match status" value="1"/>
</dbReference>
<name>A0A0D8HFA2_9ACTN</name>
<feature type="domain" description="Hemerythrin-like" evidence="1">
    <location>
        <begin position="30"/>
        <end position="148"/>
    </location>
</feature>
<evidence type="ECO:0008006" key="5">
    <source>
        <dbReference type="Google" id="ProtNLM"/>
    </source>
</evidence>
<evidence type="ECO:0000259" key="1">
    <source>
        <dbReference type="Pfam" id="PF01814"/>
    </source>
</evidence>
<dbReference type="STRING" id="1280514.AXFE_25080"/>
<comment type="caution">
    <text evidence="3">The sequence shown here is derived from an EMBL/GenBank/DDBJ whole genome shotgun (WGS) entry which is preliminary data.</text>
</comment>
<dbReference type="InterPro" id="IPR018720">
    <property type="entry name" value="DUF2249"/>
</dbReference>
<gene>
    <name evidence="3" type="ORF">AXFE_25080</name>
</gene>
<dbReference type="AlphaFoldDB" id="A0A0D8HFA2"/>
<protein>
    <recommendedName>
        <fullName evidence="5">Iron-sulfur cluster repair protein YtfE</fullName>
    </recommendedName>
</protein>
<feature type="domain" description="DUF2249" evidence="2">
    <location>
        <begin position="181"/>
        <end position="250"/>
    </location>
</feature>
<keyword evidence="4" id="KW-1185">Reference proteome</keyword>
<reference evidence="3 4" key="1">
    <citation type="submission" date="2015-01" db="EMBL/GenBank/DDBJ databases">
        <title>Draft genome of the acidophilic iron oxidizer Acidithrix ferrooxidans strain Py-F3.</title>
        <authorList>
            <person name="Poehlein A."/>
            <person name="Eisen S."/>
            <person name="Schloemann M."/>
            <person name="Johnson B.D."/>
            <person name="Daniel R."/>
            <person name="Muehling M."/>
        </authorList>
    </citation>
    <scope>NUCLEOTIDE SEQUENCE [LARGE SCALE GENOMIC DNA]</scope>
    <source>
        <strain evidence="3 4">Py-F3</strain>
    </source>
</reference>
<dbReference type="Pfam" id="PF01814">
    <property type="entry name" value="Hemerythrin"/>
    <property type="match status" value="1"/>
</dbReference>
<accession>A0A0D8HFA2</accession>
<organism evidence="3 4">
    <name type="scientific">Acidithrix ferrooxidans</name>
    <dbReference type="NCBI Taxonomy" id="1280514"/>
    <lineage>
        <taxon>Bacteria</taxon>
        <taxon>Bacillati</taxon>
        <taxon>Actinomycetota</taxon>
        <taxon>Acidimicrobiia</taxon>
        <taxon>Acidimicrobiales</taxon>
        <taxon>Acidimicrobiaceae</taxon>
        <taxon>Acidithrix</taxon>
    </lineage>
</organism>
<dbReference type="Proteomes" id="UP000032360">
    <property type="component" value="Unassembled WGS sequence"/>
</dbReference>
<dbReference type="RefSeq" id="WP_052606212.1">
    <property type="nucleotide sequence ID" value="NZ_JXYS01000078.1"/>
</dbReference>
<dbReference type="InterPro" id="IPR012312">
    <property type="entry name" value="Hemerythrin-like"/>
</dbReference>